<organism evidence="2 3">
    <name type="scientific">Meloidogyne enterolobii</name>
    <name type="common">Root-knot nematode worm</name>
    <name type="synonym">Meloidogyne mayaguensis</name>
    <dbReference type="NCBI Taxonomy" id="390850"/>
    <lineage>
        <taxon>Eukaryota</taxon>
        <taxon>Metazoa</taxon>
        <taxon>Ecdysozoa</taxon>
        <taxon>Nematoda</taxon>
        <taxon>Chromadorea</taxon>
        <taxon>Rhabditida</taxon>
        <taxon>Tylenchina</taxon>
        <taxon>Tylenchomorpha</taxon>
        <taxon>Tylenchoidea</taxon>
        <taxon>Meloidogynidae</taxon>
        <taxon>Meloidogyninae</taxon>
        <taxon>Meloidogyne</taxon>
    </lineage>
</organism>
<evidence type="ECO:0000256" key="1">
    <source>
        <dbReference type="SAM" id="Phobius"/>
    </source>
</evidence>
<proteinExistence type="predicted"/>
<dbReference type="EMBL" id="CAJEWN010000897">
    <property type="protein sequence ID" value="CAD2191739.1"/>
    <property type="molecule type" value="Genomic_DNA"/>
</dbReference>
<name>A0A6V7WXF2_MELEN</name>
<dbReference type="AlphaFoldDB" id="A0A6V7WXF2"/>
<feature type="transmembrane region" description="Helical" evidence="1">
    <location>
        <begin position="20"/>
        <end position="41"/>
    </location>
</feature>
<comment type="caution">
    <text evidence="2">The sequence shown here is derived from an EMBL/GenBank/DDBJ whole genome shotgun (WGS) entry which is preliminary data.</text>
</comment>
<dbReference type="Proteomes" id="UP000580250">
    <property type="component" value="Unassembled WGS sequence"/>
</dbReference>
<accession>A0A6V7WXF2</accession>
<protein>
    <submittedName>
        <fullName evidence="2">Uncharacterized protein</fullName>
    </submittedName>
</protein>
<evidence type="ECO:0000313" key="2">
    <source>
        <dbReference type="EMBL" id="CAD2191739.1"/>
    </source>
</evidence>
<keyword evidence="1" id="KW-0472">Membrane</keyword>
<sequence length="66" mass="7595">MNQTQCIDAEAFVLDIKFNIIRGLLMIFCTIIFILLLRIIWYYKTNAVKLHTNLIEVNSVGGKCFG</sequence>
<reference evidence="2 3" key="1">
    <citation type="submission" date="2020-08" db="EMBL/GenBank/DDBJ databases">
        <authorList>
            <person name="Koutsovoulos G."/>
            <person name="Danchin GJ E."/>
        </authorList>
    </citation>
    <scope>NUCLEOTIDE SEQUENCE [LARGE SCALE GENOMIC DNA]</scope>
</reference>
<keyword evidence="1" id="KW-0812">Transmembrane</keyword>
<gene>
    <name evidence="2" type="ORF">MENT_LOCUS44588</name>
</gene>
<evidence type="ECO:0000313" key="3">
    <source>
        <dbReference type="Proteomes" id="UP000580250"/>
    </source>
</evidence>
<keyword evidence="1" id="KW-1133">Transmembrane helix</keyword>